<dbReference type="SUPFAM" id="SSF52777">
    <property type="entry name" value="CoA-dependent acyltransferases"/>
    <property type="match status" value="1"/>
</dbReference>
<evidence type="ECO:0000256" key="12">
    <source>
        <dbReference type="RuleBase" id="RU361138"/>
    </source>
</evidence>
<dbReference type="NCBIfam" id="NF004309">
    <property type="entry name" value="PRK05704.1"/>
    <property type="match status" value="1"/>
</dbReference>
<dbReference type="PROSITE" id="PS00189">
    <property type="entry name" value="LIPOYL"/>
    <property type="match status" value="1"/>
</dbReference>
<dbReference type="UniPathway" id="UPA00868">
    <property type="reaction ID" value="UER00840"/>
</dbReference>
<dbReference type="PANTHER" id="PTHR43416">
    <property type="entry name" value="DIHYDROLIPOYLLYSINE-RESIDUE SUCCINYLTRANSFERASE COMPONENT OF 2-OXOGLUTARATE DEHYDROGENASE COMPLEX, MITOCHONDRIAL-RELATED"/>
    <property type="match status" value="1"/>
</dbReference>
<evidence type="ECO:0000313" key="17">
    <source>
        <dbReference type="Proteomes" id="UP000015525"/>
    </source>
</evidence>
<gene>
    <name evidence="16" type="ORF">L288_06080</name>
</gene>
<dbReference type="SUPFAM" id="SSF47005">
    <property type="entry name" value="Peripheral subunit-binding domain of 2-oxo acid dehydrogenase complex"/>
    <property type="match status" value="1"/>
</dbReference>
<comment type="cofactor">
    <cofactor evidence="12">
        <name>(R)-lipoate</name>
        <dbReference type="ChEBI" id="CHEBI:83088"/>
    </cofactor>
    <text evidence="12">Binds 1 lipoyl cofactor covalently.</text>
</comment>
<feature type="domain" description="Peripheral subunit-binding (PSBD)" evidence="15">
    <location>
        <begin position="119"/>
        <end position="156"/>
    </location>
</feature>
<feature type="region of interest" description="Disordered" evidence="13">
    <location>
        <begin position="166"/>
        <end position="188"/>
    </location>
</feature>
<comment type="pathway">
    <text evidence="2 12">Amino-acid degradation; L-lysine degradation via saccharopine pathway; glutaryl-CoA from L-lysine: step 6/6.</text>
</comment>
<evidence type="ECO:0000256" key="9">
    <source>
        <dbReference type="ARBA" id="ARBA00022823"/>
    </source>
</evidence>
<dbReference type="EC" id="2.3.1.61" evidence="5 12"/>
<evidence type="ECO:0000256" key="6">
    <source>
        <dbReference type="ARBA" id="ARBA00019511"/>
    </source>
</evidence>
<comment type="function">
    <text evidence="1 12">E2 component of the 2-oxoglutarate dehydrogenase (OGDH) complex which catalyzes the second step in the conversion of 2-oxoglutarate to succinyl-CoA and CO(2).</text>
</comment>
<dbReference type="PROSITE" id="PS50968">
    <property type="entry name" value="BIOTINYL_LIPOYL"/>
    <property type="match status" value="1"/>
</dbReference>
<dbReference type="GO" id="GO:0006099">
    <property type="term" value="P:tricarboxylic acid cycle"/>
    <property type="evidence" value="ECO:0007669"/>
    <property type="project" value="UniProtKB-UniRule"/>
</dbReference>
<evidence type="ECO:0000256" key="2">
    <source>
        <dbReference type="ARBA" id="ARBA00005145"/>
    </source>
</evidence>
<dbReference type="FunFam" id="3.30.559.10:FF:000007">
    <property type="entry name" value="Dihydrolipoamide acetyltransferase component of pyruvate dehydrogenase complex"/>
    <property type="match status" value="1"/>
</dbReference>
<evidence type="ECO:0000256" key="11">
    <source>
        <dbReference type="ARBA" id="ARBA00052761"/>
    </source>
</evidence>
<comment type="similarity">
    <text evidence="3 12">Belongs to the 2-oxoacid dehydrogenase family.</text>
</comment>
<dbReference type="SUPFAM" id="SSF51230">
    <property type="entry name" value="Single hybrid motif"/>
    <property type="match status" value="1"/>
</dbReference>
<dbReference type="CDD" id="cd06849">
    <property type="entry name" value="lipoyl_domain"/>
    <property type="match status" value="1"/>
</dbReference>
<dbReference type="PATRIC" id="fig|1329909.3.peg.1168"/>
<evidence type="ECO:0000256" key="3">
    <source>
        <dbReference type="ARBA" id="ARBA00007317"/>
    </source>
</evidence>
<dbReference type="NCBIfam" id="TIGR01347">
    <property type="entry name" value="sucB"/>
    <property type="match status" value="1"/>
</dbReference>
<keyword evidence="8 12" id="KW-0808">Transferase</keyword>
<dbReference type="InterPro" id="IPR000089">
    <property type="entry name" value="Biotin_lipoyl"/>
</dbReference>
<dbReference type="GO" id="GO:0004149">
    <property type="term" value="F:dihydrolipoyllysine-residue succinyltransferase activity"/>
    <property type="evidence" value="ECO:0007669"/>
    <property type="project" value="UniProtKB-UniRule"/>
</dbReference>
<evidence type="ECO:0000256" key="13">
    <source>
        <dbReference type="SAM" id="MobiDB-lite"/>
    </source>
</evidence>
<dbReference type="InterPro" id="IPR004167">
    <property type="entry name" value="PSBD"/>
</dbReference>
<dbReference type="InterPro" id="IPR036625">
    <property type="entry name" value="E3-bd_dom_sf"/>
</dbReference>
<dbReference type="InterPro" id="IPR001078">
    <property type="entry name" value="2-oxoacid_DH_actylTfrase"/>
</dbReference>
<dbReference type="Proteomes" id="UP000015525">
    <property type="component" value="Unassembled WGS sequence"/>
</dbReference>
<feature type="compositionally biased region" description="Low complexity" evidence="13">
    <location>
        <begin position="166"/>
        <end position="180"/>
    </location>
</feature>
<dbReference type="GO" id="GO:0033512">
    <property type="term" value="P:L-lysine catabolic process to acetyl-CoA via saccharopine"/>
    <property type="evidence" value="ECO:0007669"/>
    <property type="project" value="UniProtKB-UniRule"/>
</dbReference>
<dbReference type="GO" id="GO:0005829">
    <property type="term" value="C:cytosol"/>
    <property type="evidence" value="ECO:0007669"/>
    <property type="project" value="TreeGrafter"/>
</dbReference>
<sequence>MATEVKVPTLGESVTEATVGQWLKKPGEAVKADEPIVSLETDKVAVDVPAPVAGTLGDIIAKEGDTVNVGALLAMINEGAAAASAPTTAAPAPAAKAEAVAPAPAASAPADEEEGGNLTLSPAVRRLVLEHGLDPSKIKGSGKDGRLTKDDVMAAVAAGTAKATASASAAAPAAEAPAAGPSRKQERVKMTRLRQTVAKRLKEAQNTAALLTTYNDVDMTNVIEARAKYKDLFEKKHGVRLGFMGFFTKAVCMALRDIPGVNAQIEGDEIVYNDFADISVAVSAPNGLVVPVIRNAESLSVADIEKTIGSFGKKAKEGTLTMDDMKGGTFTISNGGVFGSLLSSPIINPPQSAVLGLHRIEDRPVVRDGQIVIRPMMYLALSYDHRLIDGREAVTFLVAVKNAIEDPTRLLIDL</sequence>
<dbReference type="GO" id="GO:0045252">
    <property type="term" value="C:oxoglutarate dehydrogenase complex"/>
    <property type="evidence" value="ECO:0007669"/>
    <property type="project" value="UniProtKB-UniRule"/>
</dbReference>
<keyword evidence="17" id="KW-1185">Reference proteome</keyword>
<evidence type="ECO:0000256" key="10">
    <source>
        <dbReference type="ARBA" id="ARBA00023315"/>
    </source>
</evidence>
<dbReference type="PROSITE" id="PS51826">
    <property type="entry name" value="PSBD"/>
    <property type="match status" value="1"/>
</dbReference>
<proteinExistence type="inferred from homology"/>
<dbReference type="InterPro" id="IPR011053">
    <property type="entry name" value="Single_hybrid_motif"/>
</dbReference>
<keyword evidence="10 12" id="KW-0012">Acyltransferase</keyword>
<comment type="subunit">
    <text evidence="4">Forms a 24-polypeptide structural core with octahedral symmetry. Part of the 2-oxoglutarate dehydrogenase (OGDH) complex composed of E1 (2-oxoglutarate dehydrogenase), E2 (dihydrolipoamide succinyltransferase) and E3 (dihydrolipoamide dehydrogenase); the complex contains multiple copies of the three enzymatic components (E1, E2 and E3).</text>
</comment>
<dbReference type="Pfam" id="PF00198">
    <property type="entry name" value="2-oxoacid_dh"/>
    <property type="match status" value="1"/>
</dbReference>
<dbReference type="InterPro" id="IPR023213">
    <property type="entry name" value="CAT-like_dom_sf"/>
</dbReference>
<dbReference type="InterPro" id="IPR003016">
    <property type="entry name" value="2-oxoA_DH_lipoyl-BS"/>
</dbReference>
<dbReference type="InterPro" id="IPR006255">
    <property type="entry name" value="SucB"/>
</dbReference>
<dbReference type="Pfam" id="PF00364">
    <property type="entry name" value="Biotin_lipoyl"/>
    <property type="match status" value="1"/>
</dbReference>
<protein>
    <recommendedName>
        <fullName evidence="6 12">Dihydrolipoyllysine-residue succinyltransferase component of 2-oxoglutarate dehydrogenase complex</fullName>
        <ecNumber evidence="5 12">2.3.1.61</ecNumber>
    </recommendedName>
    <alternativeName>
        <fullName evidence="12">2-oxoglutarate dehydrogenase complex component E2</fullName>
    </alternativeName>
</protein>
<evidence type="ECO:0000256" key="1">
    <source>
        <dbReference type="ARBA" id="ARBA00004052"/>
    </source>
</evidence>
<reference evidence="16 17" key="1">
    <citation type="journal article" date="2013" name="Genome Announc.">
        <title>Draft Genome Sequence of Sphingobium quisquiliarum Strain P25T, a Novel Hexachlorocyclohexane (HCH)-Degrading Bacterium Isolated from an HCH Dumpsite.</title>
        <authorList>
            <person name="Kumar Singh A."/>
            <person name="Sangwan N."/>
            <person name="Sharma A."/>
            <person name="Gupta V."/>
            <person name="Khurana J.P."/>
            <person name="Lal R."/>
        </authorList>
    </citation>
    <scope>NUCLEOTIDE SEQUENCE [LARGE SCALE GENOMIC DNA]</scope>
    <source>
        <strain evidence="16 17">P25</strain>
    </source>
</reference>
<evidence type="ECO:0000313" key="16">
    <source>
        <dbReference type="EMBL" id="EQB09311.1"/>
    </source>
</evidence>
<evidence type="ECO:0000256" key="8">
    <source>
        <dbReference type="ARBA" id="ARBA00022679"/>
    </source>
</evidence>
<dbReference type="Gene3D" id="2.40.50.100">
    <property type="match status" value="1"/>
</dbReference>
<dbReference type="Gene3D" id="4.10.320.10">
    <property type="entry name" value="E3-binding domain"/>
    <property type="match status" value="1"/>
</dbReference>
<dbReference type="PANTHER" id="PTHR43416:SF5">
    <property type="entry name" value="DIHYDROLIPOYLLYSINE-RESIDUE SUCCINYLTRANSFERASE COMPONENT OF 2-OXOGLUTARATE DEHYDROGENASE COMPLEX, MITOCHONDRIAL"/>
    <property type="match status" value="1"/>
</dbReference>
<feature type="domain" description="Lipoyl-binding" evidence="14">
    <location>
        <begin position="2"/>
        <end position="77"/>
    </location>
</feature>
<evidence type="ECO:0000256" key="7">
    <source>
        <dbReference type="ARBA" id="ARBA00022532"/>
    </source>
</evidence>
<dbReference type="AlphaFoldDB" id="T0GZD9"/>
<comment type="catalytic activity">
    <reaction evidence="11 12">
        <text>N(6)-[(R)-dihydrolipoyl]-L-lysyl-[protein] + succinyl-CoA = N(6)-[(R)-S(8)-succinyldihydrolipoyl]-L-lysyl-[protein] + CoA</text>
        <dbReference type="Rhea" id="RHEA:15213"/>
        <dbReference type="Rhea" id="RHEA-COMP:10475"/>
        <dbReference type="Rhea" id="RHEA-COMP:20092"/>
        <dbReference type="ChEBI" id="CHEBI:57287"/>
        <dbReference type="ChEBI" id="CHEBI:57292"/>
        <dbReference type="ChEBI" id="CHEBI:83100"/>
        <dbReference type="ChEBI" id="CHEBI:83120"/>
        <dbReference type="EC" id="2.3.1.61"/>
    </reaction>
</comment>
<evidence type="ECO:0000256" key="4">
    <source>
        <dbReference type="ARBA" id="ARBA00011666"/>
    </source>
</evidence>
<dbReference type="Pfam" id="PF02817">
    <property type="entry name" value="E3_binding"/>
    <property type="match status" value="1"/>
</dbReference>
<organism evidence="16 17">
    <name type="scientific">Sphingobium quisquiliarum P25</name>
    <dbReference type="NCBI Taxonomy" id="1329909"/>
    <lineage>
        <taxon>Bacteria</taxon>
        <taxon>Pseudomonadati</taxon>
        <taxon>Pseudomonadota</taxon>
        <taxon>Alphaproteobacteria</taxon>
        <taxon>Sphingomonadales</taxon>
        <taxon>Sphingomonadaceae</taxon>
        <taxon>Sphingobium</taxon>
    </lineage>
</organism>
<evidence type="ECO:0000259" key="14">
    <source>
        <dbReference type="PROSITE" id="PS50968"/>
    </source>
</evidence>
<dbReference type="Gene3D" id="3.30.559.10">
    <property type="entry name" value="Chloramphenicol acetyltransferase-like domain"/>
    <property type="match status" value="1"/>
</dbReference>
<accession>T0GZD9</accession>
<keyword evidence="7 12" id="KW-0816">Tricarboxylic acid cycle</keyword>
<dbReference type="InterPro" id="IPR050537">
    <property type="entry name" value="2-oxoacid_dehydrogenase"/>
</dbReference>
<dbReference type="RefSeq" id="WP_021237513.1">
    <property type="nucleotide sequence ID" value="NZ_ATHO01000052.1"/>
</dbReference>
<name>T0GZD9_9SPHN</name>
<evidence type="ECO:0000259" key="15">
    <source>
        <dbReference type="PROSITE" id="PS51826"/>
    </source>
</evidence>
<comment type="caution">
    <text evidence="16">The sequence shown here is derived from an EMBL/GenBank/DDBJ whole genome shotgun (WGS) entry which is preliminary data.</text>
</comment>
<keyword evidence="9 12" id="KW-0450">Lipoyl</keyword>
<dbReference type="EMBL" id="ATHO01000052">
    <property type="protein sequence ID" value="EQB09311.1"/>
    <property type="molecule type" value="Genomic_DNA"/>
</dbReference>
<evidence type="ECO:0000256" key="5">
    <source>
        <dbReference type="ARBA" id="ARBA00012945"/>
    </source>
</evidence>